<evidence type="ECO:0000256" key="5">
    <source>
        <dbReference type="HAMAP-Rule" id="MF_00376"/>
    </source>
</evidence>
<accession>A0A964DX55</accession>
<dbReference type="InterPro" id="IPR001977">
    <property type="entry name" value="Depp_CoAkinase"/>
</dbReference>
<keyword evidence="4 5" id="KW-0173">Coenzyme A biosynthesis</keyword>
<feature type="binding site" evidence="5">
    <location>
        <begin position="11"/>
        <end position="16"/>
    </location>
    <ligand>
        <name>ATP</name>
        <dbReference type="ChEBI" id="CHEBI:30616"/>
    </ligand>
</feature>
<dbReference type="EC" id="2.7.1.24" evidence="5 6"/>
<proteinExistence type="inferred from homology"/>
<dbReference type="PROSITE" id="PS51219">
    <property type="entry name" value="DPCK"/>
    <property type="match status" value="1"/>
</dbReference>
<dbReference type="Pfam" id="PF01121">
    <property type="entry name" value="CoaE"/>
    <property type="match status" value="1"/>
</dbReference>
<name>A0A964DX55_9PROT</name>
<dbReference type="GO" id="GO:0004140">
    <property type="term" value="F:dephospho-CoA kinase activity"/>
    <property type="evidence" value="ECO:0007669"/>
    <property type="project" value="UniProtKB-UniRule"/>
</dbReference>
<keyword evidence="5 7" id="KW-0418">Kinase</keyword>
<dbReference type="HAMAP" id="MF_00376">
    <property type="entry name" value="Dephospho_CoA_kinase"/>
    <property type="match status" value="1"/>
</dbReference>
<evidence type="ECO:0000256" key="1">
    <source>
        <dbReference type="ARBA" id="ARBA00009018"/>
    </source>
</evidence>
<dbReference type="NCBIfam" id="TIGR00152">
    <property type="entry name" value="dephospho-CoA kinase"/>
    <property type="match status" value="1"/>
</dbReference>
<comment type="similarity">
    <text evidence="1 5">Belongs to the CoaE family.</text>
</comment>
<evidence type="ECO:0000256" key="4">
    <source>
        <dbReference type="ARBA" id="ARBA00022993"/>
    </source>
</evidence>
<evidence type="ECO:0000256" key="3">
    <source>
        <dbReference type="ARBA" id="ARBA00022840"/>
    </source>
</evidence>
<dbReference type="RefSeq" id="WP_227319578.1">
    <property type="nucleotide sequence ID" value="NZ_JAESVB010000001.1"/>
</dbReference>
<reference evidence="7" key="2">
    <citation type="submission" date="2021-01" db="EMBL/GenBank/DDBJ databases">
        <authorList>
            <person name="Mieszkin S."/>
            <person name="Pouder E."/>
            <person name="Alain K."/>
        </authorList>
    </citation>
    <scope>NUCLEOTIDE SEQUENCE</scope>
    <source>
        <strain evidence="7">HW T2.11</strain>
    </source>
</reference>
<comment type="pathway">
    <text evidence="5">Cofactor biosynthesis; coenzyme A biosynthesis; CoA from (R)-pantothenate: step 5/5.</text>
</comment>
<comment type="catalytic activity">
    <reaction evidence="5">
        <text>3'-dephospho-CoA + ATP = ADP + CoA + H(+)</text>
        <dbReference type="Rhea" id="RHEA:18245"/>
        <dbReference type="ChEBI" id="CHEBI:15378"/>
        <dbReference type="ChEBI" id="CHEBI:30616"/>
        <dbReference type="ChEBI" id="CHEBI:57287"/>
        <dbReference type="ChEBI" id="CHEBI:57328"/>
        <dbReference type="ChEBI" id="CHEBI:456216"/>
        <dbReference type="EC" id="2.7.1.24"/>
    </reaction>
</comment>
<dbReference type="PANTHER" id="PTHR10695:SF46">
    <property type="entry name" value="BIFUNCTIONAL COENZYME A SYNTHASE-RELATED"/>
    <property type="match status" value="1"/>
</dbReference>
<dbReference type="Proteomes" id="UP000708298">
    <property type="component" value="Unassembled WGS sequence"/>
</dbReference>
<evidence type="ECO:0000313" key="7">
    <source>
        <dbReference type="EMBL" id="MCB8873915.1"/>
    </source>
</evidence>
<keyword evidence="5" id="KW-0963">Cytoplasm</keyword>
<keyword evidence="5 7" id="KW-0808">Transferase</keyword>
<comment type="caution">
    <text evidence="7">The sequence shown here is derived from an EMBL/GenBank/DDBJ whole genome shotgun (WGS) entry which is preliminary data.</text>
</comment>
<keyword evidence="2 5" id="KW-0547">Nucleotide-binding</keyword>
<dbReference type="GO" id="GO:0005524">
    <property type="term" value="F:ATP binding"/>
    <property type="evidence" value="ECO:0007669"/>
    <property type="project" value="UniProtKB-UniRule"/>
</dbReference>
<gene>
    <name evidence="5" type="primary">coaE</name>
    <name evidence="7" type="ORF">ASILVAE211_01880</name>
</gene>
<keyword evidence="3 5" id="KW-0067">ATP-binding</keyword>
<dbReference type="SUPFAM" id="SSF52540">
    <property type="entry name" value="P-loop containing nucleoside triphosphate hydrolases"/>
    <property type="match status" value="1"/>
</dbReference>
<dbReference type="GO" id="GO:0015937">
    <property type="term" value="P:coenzyme A biosynthetic process"/>
    <property type="evidence" value="ECO:0007669"/>
    <property type="project" value="UniProtKB-UniRule"/>
</dbReference>
<reference evidence="7" key="1">
    <citation type="journal article" date="2021" name="Microorganisms">
        <title>Acidisoma silvae sp. nov. and Acidisomacellulosilytica sp. nov., Two Acidophilic Bacteria Isolated from Decaying Wood, Hydrolyzing Cellulose and Producing Poly-3-hydroxybutyrate.</title>
        <authorList>
            <person name="Mieszkin S."/>
            <person name="Pouder E."/>
            <person name="Uroz S."/>
            <person name="Simon-Colin C."/>
            <person name="Alain K."/>
        </authorList>
    </citation>
    <scope>NUCLEOTIDE SEQUENCE</scope>
    <source>
        <strain evidence="7">HW T2.11</strain>
    </source>
</reference>
<keyword evidence="8" id="KW-1185">Reference proteome</keyword>
<sequence length="195" mass="21738">MKVIGLTGGIGMGKSTAARQFQRAHIPMFDADVEVHRLQARGGAAVPAIAAAFPGTIRDGAVDRRLLRARLMADPAGWRVLERIIHPLVRDARRAFLARWRRQGARIVVLDIPLLLETGGNADIDLILVVSTSTANQKSRLRRRGRMTEAEIAAIIARQMPDSEKRRRADVLVRTGLSRRHAQARIARLIQELRR</sequence>
<dbReference type="InterPro" id="IPR027417">
    <property type="entry name" value="P-loop_NTPase"/>
</dbReference>
<dbReference type="PANTHER" id="PTHR10695">
    <property type="entry name" value="DEPHOSPHO-COA KINASE-RELATED"/>
    <property type="match status" value="1"/>
</dbReference>
<dbReference type="AlphaFoldDB" id="A0A964DX55"/>
<comment type="function">
    <text evidence="5">Catalyzes the phosphorylation of the 3'-hydroxyl group of dephosphocoenzyme A to form coenzyme A.</text>
</comment>
<evidence type="ECO:0000256" key="2">
    <source>
        <dbReference type="ARBA" id="ARBA00022741"/>
    </source>
</evidence>
<evidence type="ECO:0000256" key="6">
    <source>
        <dbReference type="NCBIfam" id="TIGR00152"/>
    </source>
</evidence>
<evidence type="ECO:0000313" key="8">
    <source>
        <dbReference type="Proteomes" id="UP000708298"/>
    </source>
</evidence>
<dbReference type="Gene3D" id="3.40.50.300">
    <property type="entry name" value="P-loop containing nucleotide triphosphate hydrolases"/>
    <property type="match status" value="1"/>
</dbReference>
<protein>
    <recommendedName>
        <fullName evidence="5 6">Dephospho-CoA kinase</fullName>
        <ecNumber evidence="5 6">2.7.1.24</ecNumber>
    </recommendedName>
    <alternativeName>
        <fullName evidence="5">Dephosphocoenzyme A kinase</fullName>
    </alternativeName>
</protein>
<dbReference type="EMBL" id="JAESVB010000001">
    <property type="protein sequence ID" value="MCB8873915.1"/>
    <property type="molecule type" value="Genomic_DNA"/>
</dbReference>
<dbReference type="CDD" id="cd02022">
    <property type="entry name" value="DPCK"/>
    <property type="match status" value="1"/>
</dbReference>
<comment type="subcellular location">
    <subcellularLocation>
        <location evidence="5">Cytoplasm</location>
    </subcellularLocation>
</comment>
<organism evidence="7 8">
    <name type="scientific">Acidisoma silvae</name>
    <dbReference type="NCBI Taxonomy" id="2802396"/>
    <lineage>
        <taxon>Bacteria</taxon>
        <taxon>Pseudomonadati</taxon>
        <taxon>Pseudomonadota</taxon>
        <taxon>Alphaproteobacteria</taxon>
        <taxon>Acetobacterales</taxon>
        <taxon>Acidocellaceae</taxon>
        <taxon>Acidisoma</taxon>
    </lineage>
</organism>
<dbReference type="GO" id="GO:0005737">
    <property type="term" value="C:cytoplasm"/>
    <property type="evidence" value="ECO:0007669"/>
    <property type="project" value="UniProtKB-SubCell"/>
</dbReference>